<proteinExistence type="predicted"/>
<keyword evidence="4" id="KW-1185">Reference proteome</keyword>
<gene>
    <name evidence="2" type="ORF">CAPTEDRAFT_202766</name>
</gene>
<evidence type="ECO:0000313" key="3">
    <source>
        <dbReference type="EnsemblMetazoa" id="CapteP202766"/>
    </source>
</evidence>
<reference evidence="2 4" key="2">
    <citation type="journal article" date="2013" name="Nature">
        <title>Insights into bilaterian evolution from three spiralian genomes.</title>
        <authorList>
            <person name="Simakov O."/>
            <person name="Marletaz F."/>
            <person name="Cho S.J."/>
            <person name="Edsinger-Gonzales E."/>
            <person name="Havlak P."/>
            <person name="Hellsten U."/>
            <person name="Kuo D.H."/>
            <person name="Larsson T."/>
            <person name="Lv J."/>
            <person name="Arendt D."/>
            <person name="Savage R."/>
            <person name="Osoegawa K."/>
            <person name="de Jong P."/>
            <person name="Grimwood J."/>
            <person name="Chapman J.A."/>
            <person name="Shapiro H."/>
            <person name="Aerts A."/>
            <person name="Otillar R.P."/>
            <person name="Terry A.Y."/>
            <person name="Boore J.L."/>
            <person name="Grigoriev I.V."/>
            <person name="Lindberg D.R."/>
            <person name="Seaver E.C."/>
            <person name="Weisblat D.A."/>
            <person name="Putnam N.H."/>
            <person name="Rokhsar D.S."/>
        </authorList>
    </citation>
    <scope>NUCLEOTIDE SEQUENCE</scope>
    <source>
        <strain evidence="2 4">I ESC-2004</strain>
    </source>
</reference>
<feature type="non-terminal residue" evidence="2">
    <location>
        <position position="194"/>
    </location>
</feature>
<accession>R7TA22</accession>
<reference evidence="4" key="1">
    <citation type="submission" date="2012-12" db="EMBL/GenBank/DDBJ databases">
        <authorList>
            <person name="Hellsten U."/>
            <person name="Grimwood J."/>
            <person name="Chapman J.A."/>
            <person name="Shapiro H."/>
            <person name="Aerts A."/>
            <person name="Otillar R.P."/>
            <person name="Terry A.Y."/>
            <person name="Boore J.L."/>
            <person name="Simakov O."/>
            <person name="Marletaz F."/>
            <person name="Cho S.-J."/>
            <person name="Edsinger-Gonzales E."/>
            <person name="Havlak P."/>
            <person name="Kuo D.-H."/>
            <person name="Larsson T."/>
            <person name="Lv J."/>
            <person name="Arendt D."/>
            <person name="Savage R."/>
            <person name="Osoegawa K."/>
            <person name="de Jong P."/>
            <person name="Lindberg D.R."/>
            <person name="Seaver E.C."/>
            <person name="Weisblat D.A."/>
            <person name="Putnam N.H."/>
            <person name="Grigoriev I.V."/>
            <person name="Rokhsar D.S."/>
        </authorList>
    </citation>
    <scope>NUCLEOTIDE SEQUENCE</scope>
    <source>
        <strain evidence="4">I ESC-2004</strain>
    </source>
</reference>
<name>R7TA22_CAPTE</name>
<protein>
    <submittedName>
        <fullName evidence="2 3">Uncharacterized protein</fullName>
    </submittedName>
</protein>
<dbReference type="EMBL" id="KB311930">
    <property type="protein sequence ID" value="ELT88230.1"/>
    <property type="molecule type" value="Genomic_DNA"/>
</dbReference>
<evidence type="ECO:0000256" key="1">
    <source>
        <dbReference type="SAM" id="MobiDB-lite"/>
    </source>
</evidence>
<dbReference type="HOGENOM" id="CLU_1405698_0_0_1"/>
<reference evidence="3" key="3">
    <citation type="submission" date="2015-06" db="UniProtKB">
        <authorList>
            <consortium name="EnsemblMetazoa"/>
        </authorList>
    </citation>
    <scope>IDENTIFICATION</scope>
</reference>
<dbReference type="Proteomes" id="UP000014760">
    <property type="component" value="Unassembled WGS sequence"/>
</dbReference>
<organism evidence="2">
    <name type="scientific">Capitella teleta</name>
    <name type="common">Polychaete worm</name>
    <dbReference type="NCBI Taxonomy" id="283909"/>
    <lineage>
        <taxon>Eukaryota</taxon>
        <taxon>Metazoa</taxon>
        <taxon>Spiralia</taxon>
        <taxon>Lophotrochozoa</taxon>
        <taxon>Annelida</taxon>
        <taxon>Polychaeta</taxon>
        <taxon>Sedentaria</taxon>
        <taxon>Scolecida</taxon>
        <taxon>Capitellidae</taxon>
        <taxon>Capitella</taxon>
    </lineage>
</organism>
<feature type="region of interest" description="Disordered" evidence="1">
    <location>
        <begin position="108"/>
        <end position="131"/>
    </location>
</feature>
<dbReference type="EMBL" id="AMQN01015470">
    <property type="status" value="NOT_ANNOTATED_CDS"/>
    <property type="molecule type" value="Genomic_DNA"/>
</dbReference>
<dbReference type="AlphaFoldDB" id="R7TA22"/>
<sequence>MYQNEQRSYLTHTKMDTKIAQLLERDVSAQGDLAGAFMQSCSSQKRVSTSWPNCVFPLSPPPNKRVLKGPLPGSMALRRAEGEALALAPVWVLSVIYLWRPEKLKDGQMDSSRESAGVAAEEPPQPVAGDPPPPAVFAGDMSRMDDLSQHPKAFVVVALDPHQSLLLHSDAMLSFGGRSKPMQRSTRTFTVIYV</sequence>
<dbReference type="EnsemblMetazoa" id="CapteT202766">
    <property type="protein sequence ID" value="CapteP202766"/>
    <property type="gene ID" value="CapteG202766"/>
</dbReference>
<evidence type="ECO:0000313" key="4">
    <source>
        <dbReference type="Proteomes" id="UP000014760"/>
    </source>
</evidence>
<evidence type="ECO:0000313" key="2">
    <source>
        <dbReference type="EMBL" id="ELT88230.1"/>
    </source>
</evidence>